<gene>
    <name evidence="1" type="ORF">GRJ2_000428900</name>
</gene>
<dbReference type="PANTHER" id="PTHR33395:SF22">
    <property type="entry name" value="REVERSE TRANSCRIPTASE DOMAIN-CONTAINING PROTEIN"/>
    <property type="match status" value="1"/>
</dbReference>
<dbReference type="AlphaFoldDB" id="A0ABC9W1Z4"/>
<reference evidence="1 2" key="1">
    <citation type="submission" date="2024-06" db="EMBL/GenBank/DDBJ databases">
        <title>The draft genome of Grus japonensis, version 3.</title>
        <authorList>
            <person name="Nabeshima K."/>
            <person name="Suzuki S."/>
            <person name="Onuma M."/>
        </authorList>
    </citation>
    <scope>NUCLEOTIDE SEQUENCE [LARGE SCALE GENOMIC DNA]</scope>
    <source>
        <strain evidence="1 2">451A</strain>
    </source>
</reference>
<dbReference type="EMBL" id="BAAFJT010000001">
    <property type="protein sequence ID" value="GAB0179636.1"/>
    <property type="molecule type" value="Genomic_DNA"/>
</dbReference>
<accession>A0ABC9W1Z4</accession>
<dbReference type="Proteomes" id="UP001623348">
    <property type="component" value="Unassembled WGS sequence"/>
</dbReference>
<protein>
    <submittedName>
        <fullName evidence="1">Mitochondrial enolase superfamily member 1</fullName>
    </submittedName>
</protein>
<proteinExistence type="predicted"/>
<dbReference type="PANTHER" id="PTHR33395">
    <property type="entry name" value="TRANSCRIPTASE, PUTATIVE-RELATED-RELATED"/>
    <property type="match status" value="1"/>
</dbReference>
<sequence length="136" mass="15606">MVNANMDPPSMKEELVCELLQELDLYKLMGPDNIHPRVLRELADVIARPLSIIFEMSWRSRDIPEDWKKANVTPIYKKGLKEDPGNCRPITLTSVPGKVMEQILLGAITSQMKRDWEKPARIHQGQIMLDKPDCLL</sequence>
<evidence type="ECO:0000313" key="1">
    <source>
        <dbReference type="EMBL" id="GAB0179636.1"/>
    </source>
</evidence>
<organism evidence="1 2">
    <name type="scientific">Grus japonensis</name>
    <name type="common">Japanese crane</name>
    <name type="synonym">Red-crowned crane</name>
    <dbReference type="NCBI Taxonomy" id="30415"/>
    <lineage>
        <taxon>Eukaryota</taxon>
        <taxon>Metazoa</taxon>
        <taxon>Chordata</taxon>
        <taxon>Craniata</taxon>
        <taxon>Vertebrata</taxon>
        <taxon>Euteleostomi</taxon>
        <taxon>Archelosauria</taxon>
        <taxon>Archosauria</taxon>
        <taxon>Dinosauria</taxon>
        <taxon>Saurischia</taxon>
        <taxon>Theropoda</taxon>
        <taxon>Coelurosauria</taxon>
        <taxon>Aves</taxon>
        <taxon>Neognathae</taxon>
        <taxon>Neoaves</taxon>
        <taxon>Gruiformes</taxon>
        <taxon>Gruidae</taxon>
        <taxon>Grus</taxon>
    </lineage>
</organism>
<comment type="caution">
    <text evidence="1">The sequence shown here is derived from an EMBL/GenBank/DDBJ whole genome shotgun (WGS) entry which is preliminary data.</text>
</comment>
<name>A0ABC9W1Z4_GRUJA</name>
<evidence type="ECO:0000313" key="2">
    <source>
        <dbReference type="Proteomes" id="UP001623348"/>
    </source>
</evidence>
<keyword evidence="2" id="KW-1185">Reference proteome</keyword>